<feature type="compositionally biased region" description="Polar residues" evidence="1">
    <location>
        <begin position="362"/>
        <end position="372"/>
    </location>
</feature>
<evidence type="ECO:0000256" key="1">
    <source>
        <dbReference type="SAM" id="MobiDB-lite"/>
    </source>
</evidence>
<evidence type="ECO:0000313" key="4">
    <source>
        <dbReference type="Proteomes" id="UP000034841"/>
    </source>
</evidence>
<dbReference type="InterPro" id="IPR036872">
    <property type="entry name" value="CH_dom_sf"/>
</dbReference>
<feature type="compositionally biased region" description="Pro residues" evidence="1">
    <location>
        <begin position="496"/>
        <end position="506"/>
    </location>
</feature>
<feature type="domain" description="Calponin-homology (CH)" evidence="2">
    <location>
        <begin position="21"/>
        <end position="128"/>
    </location>
</feature>
<comment type="caution">
    <text evidence="3">The sequence shown here is derived from an EMBL/GenBank/DDBJ whole genome shotgun (WGS) entry which is preliminary data.</text>
</comment>
<feature type="compositionally biased region" description="Basic and acidic residues" evidence="1">
    <location>
        <begin position="268"/>
        <end position="357"/>
    </location>
</feature>
<dbReference type="PRINTS" id="PR00888">
    <property type="entry name" value="SM22CALPONIN"/>
</dbReference>
<dbReference type="EMBL" id="LBBL01000297">
    <property type="protein sequence ID" value="KKF92941.1"/>
    <property type="molecule type" value="Genomic_DNA"/>
</dbReference>
<dbReference type="SMART" id="SM00033">
    <property type="entry name" value="CH"/>
    <property type="match status" value="1"/>
</dbReference>
<feature type="compositionally biased region" description="Low complexity" evidence="1">
    <location>
        <begin position="167"/>
        <end position="180"/>
    </location>
</feature>
<feature type="compositionally biased region" description="Polar residues" evidence="1">
    <location>
        <begin position="249"/>
        <end position="258"/>
    </location>
</feature>
<dbReference type="AlphaFoldDB" id="A0A0F8AXQ6"/>
<dbReference type="InterPro" id="IPR003096">
    <property type="entry name" value="SM22_calponin"/>
</dbReference>
<dbReference type="SUPFAM" id="SSF47576">
    <property type="entry name" value="Calponin-homology domain, CH-domain"/>
    <property type="match status" value="1"/>
</dbReference>
<dbReference type="PROSITE" id="PS50021">
    <property type="entry name" value="CH"/>
    <property type="match status" value="1"/>
</dbReference>
<proteinExistence type="predicted"/>
<evidence type="ECO:0000259" key="2">
    <source>
        <dbReference type="PROSITE" id="PS50021"/>
    </source>
</evidence>
<dbReference type="Proteomes" id="UP000034841">
    <property type="component" value="Unassembled WGS sequence"/>
</dbReference>
<accession>A0A0F8AXQ6</accession>
<feature type="compositionally biased region" description="Basic and acidic residues" evidence="1">
    <location>
        <begin position="400"/>
        <end position="429"/>
    </location>
</feature>
<feature type="region of interest" description="Disordered" evidence="1">
    <location>
        <begin position="249"/>
        <end position="623"/>
    </location>
</feature>
<name>A0A0F8AXQ6_CERFI</name>
<gene>
    <name evidence="3" type="primary">SCP1</name>
    <name evidence="3" type="ORF">CFO_g4706</name>
</gene>
<protein>
    <submittedName>
        <fullName evidence="3">Transgelin</fullName>
    </submittedName>
</protein>
<feature type="compositionally biased region" description="Basic and acidic residues" evidence="1">
    <location>
        <begin position="456"/>
        <end position="467"/>
    </location>
</feature>
<dbReference type="InterPro" id="IPR050606">
    <property type="entry name" value="Calponin-like"/>
</dbReference>
<feature type="compositionally biased region" description="Basic and acidic residues" evidence="1">
    <location>
        <begin position="582"/>
        <end position="598"/>
    </location>
</feature>
<feature type="compositionally biased region" description="Low complexity" evidence="1">
    <location>
        <begin position="470"/>
        <end position="482"/>
    </location>
</feature>
<sequence>MASVSSLDKDLRRLRLEKYTVSSANEVRDWIESSLGEKLLSDDLLESLRDGVALCKLVNLVIPPPGLRFKKSAMPFVQMENISLFLKACQSPPINLLQHDMFLTVDLYEQKDPAQVLQCIGSFSRAAHIINPAKFPNAIGPPVKSRPGGALSPQPTGNPPIRGRAFSNASNASNTSKQSAGTLRTSNIHAGSDRLSPVSPDPTRKVSTWARKDQEGSTSPAWNIAQYGYIGGASQGNLGIAFGGRRQITASGPSVPSLQQKESARKKKAEEEERQKREMEEETKRRQAERAAEEERVRLEEERKWAEETQRARDKERMRQEEEKKRWKEEERQWKITEEKRKQEEAEAERRIADERRRVRSNTRPSSSNSILTDHFLSHYASDSSEPVVATNPSAMTDEVDYRGRVRELEKELEQARQREQEYERERQGRLGIQISSHDSRQRSKSRNAAPARPPSRHDSWSRDQREVLTTPKTPTTSKPSPLAYHQNTAATKSPRPLPVSPPKPARPAVENMPPTLETSPASAALNRTDRFLSSHVAPTSPPAHQTYSRELDATYERDAEDRRRIESQEKTKAAGWAGKSLLEREMEMERQRQREWESEQQETAKAQRTSDGIDGIGGGIGGRWDVSQFSGYTGGDNLNRTDRGGIGATRRQIVGGPRPLR</sequence>
<dbReference type="PANTHER" id="PTHR47385:SF14">
    <property type="entry name" value="TRANSGELIN"/>
    <property type="match status" value="1"/>
</dbReference>
<reference evidence="3 4" key="1">
    <citation type="submission" date="2015-04" db="EMBL/GenBank/DDBJ databases">
        <title>Genome sequence of Ceratocystis platani, a major pathogen of plane trees.</title>
        <authorList>
            <person name="Belbahri L."/>
        </authorList>
    </citation>
    <scope>NUCLEOTIDE SEQUENCE [LARGE SCALE GENOMIC DNA]</scope>
    <source>
        <strain evidence="3 4">CFO</strain>
    </source>
</reference>
<dbReference type="Pfam" id="PF00307">
    <property type="entry name" value="CH"/>
    <property type="match status" value="1"/>
</dbReference>
<dbReference type="Gene3D" id="1.10.418.10">
    <property type="entry name" value="Calponin-like domain"/>
    <property type="match status" value="1"/>
</dbReference>
<evidence type="ECO:0000313" key="3">
    <source>
        <dbReference type="EMBL" id="KKF92941.1"/>
    </source>
</evidence>
<dbReference type="GO" id="GO:0015629">
    <property type="term" value="C:actin cytoskeleton"/>
    <property type="evidence" value="ECO:0007669"/>
    <property type="project" value="TreeGrafter"/>
</dbReference>
<feature type="compositionally biased region" description="Polar residues" evidence="1">
    <location>
        <begin position="381"/>
        <end position="395"/>
    </location>
</feature>
<dbReference type="GO" id="GO:0007015">
    <property type="term" value="P:actin filament organization"/>
    <property type="evidence" value="ECO:0007669"/>
    <property type="project" value="TreeGrafter"/>
</dbReference>
<dbReference type="InterPro" id="IPR001715">
    <property type="entry name" value="CH_dom"/>
</dbReference>
<feature type="compositionally biased region" description="Basic and acidic residues" evidence="1">
    <location>
        <begin position="548"/>
        <end position="573"/>
    </location>
</feature>
<keyword evidence="4" id="KW-1185">Reference proteome</keyword>
<dbReference type="PANTHER" id="PTHR47385">
    <property type="entry name" value="CALPONIN"/>
    <property type="match status" value="1"/>
</dbReference>
<dbReference type="GO" id="GO:0051015">
    <property type="term" value="F:actin filament binding"/>
    <property type="evidence" value="ECO:0007669"/>
    <property type="project" value="TreeGrafter"/>
</dbReference>
<feature type="region of interest" description="Disordered" evidence="1">
    <location>
        <begin position="636"/>
        <end position="662"/>
    </location>
</feature>
<dbReference type="OrthoDB" id="21595at2759"/>
<organism evidence="3 4">
    <name type="scientific">Ceratocystis fimbriata f. sp. platani</name>
    <dbReference type="NCBI Taxonomy" id="88771"/>
    <lineage>
        <taxon>Eukaryota</taxon>
        <taxon>Fungi</taxon>
        <taxon>Dikarya</taxon>
        <taxon>Ascomycota</taxon>
        <taxon>Pezizomycotina</taxon>
        <taxon>Sordariomycetes</taxon>
        <taxon>Hypocreomycetidae</taxon>
        <taxon>Microascales</taxon>
        <taxon>Ceratocystidaceae</taxon>
        <taxon>Ceratocystis</taxon>
    </lineage>
</organism>
<feature type="region of interest" description="Disordered" evidence="1">
    <location>
        <begin position="137"/>
        <end position="218"/>
    </location>
</feature>